<accession>A0A8J4LZ94</accession>
<dbReference type="Proteomes" id="UP000747110">
    <property type="component" value="Unassembled WGS sequence"/>
</dbReference>
<evidence type="ECO:0000313" key="4">
    <source>
        <dbReference type="Proteomes" id="UP000747110"/>
    </source>
</evidence>
<dbReference type="AlphaFoldDB" id="A0A8J4LZ94"/>
<evidence type="ECO:0000313" key="1">
    <source>
        <dbReference type="EMBL" id="GIL79473.1"/>
    </source>
</evidence>
<keyword evidence="4" id="KW-1185">Reference proteome</keyword>
<dbReference type="SUPFAM" id="SSF49764">
    <property type="entry name" value="HSP20-like chaperones"/>
    <property type="match status" value="1"/>
</dbReference>
<evidence type="ECO:0008006" key="5">
    <source>
        <dbReference type="Google" id="ProtNLM"/>
    </source>
</evidence>
<gene>
    <name evidence="1" type="ORF">Vretifemale_8801</name>
    <name evidence="2" type="ORF">Vretimale_18357</name>
</gene>
<dbReference type="InterPro" id="IPR008978">
    <property type="entry name" value="HSP20-like_chaperone"/>
</dbReference>
<sequence>MDRSTHYEVTAGRHVWTRRLDSIGEASKDVKVQVFDGHLLVNVKGQQIENITLPPNAYTDDAHASYQRGTLRVDMAVKEPGAPAMVEKALRDPDRPHPREVPLVLTGRGQGHLVATGVPLKEDPTGRGTLTPAQAEFGARNDQLFGRPEVKAVMPDANLASTVASDMPVLTNPGAALEAAADNGETVVVDPKSSETKIYVPKVDQLAERLGRAELAPAGTTVVQGARDKVVEAEHNQPNWSGAWAGKDQDAHADQYTRKTVDYTEEKVGMATRPLEARDFYATCESATEPFSSVKVQATQGDPSLACDMCRCAPCQCDKVDKGFPYELTPPEQRRSGKPSVRNYRKAVTGQNAHAAHDYKLHSKVRSEEHTQVEFLGREHVGNVPQQGAGSLEDLPAKEREKLAHTIVGGREIDLALVRDHTRTAEAARHFLG</sequence>
<reference evidence="2" key="1">
    <citation type="journal article" date="2021" name="Proc. Natl. Acad. Sci. U.S.A.">
        <title>Three genomes in the algal genus Volvox reveal the fate of a haploid sex-determining region after a transition to homothallism.</title>
        <authorList>
            <person name="Yamamoto K."/>
            <person name="Hamaji T."/>
            <person name="Kawai-Toyooka H."/>
            <person name="Matsuzaki R."/>
            <person name="Takahashi F."/>
            <person name="Nishimura Y."/>
            <person name="Kawachi M."/>
            <person name="Noguchi H."/>
            <person name="Minakuchi Y."/>
            <person name="Umen J.G."/>
            <person name="Toyoda A."/>
            <person name="Nozaki H."/>
        </authorList>
    </citation>
    <scope>NUCLEOTIDE SEQUENCE</scope>
    <source>
        <strain evidence="2">NIES-3785</strain>
        <strain evidence="1">NIES-3786</strain>
    </source>
</reference>
<dbReference type="CDD" id="cd00298">
    <property type="entry name" value="ACD_sHsps_p23-like"/>
    <property type="match status" value="1"/>
</dbReference>
<dbReference type="EMBL" id="BNCP01000016">
    <property type="protein sequence ID" value="GIL79473.1"/>
    <property type="molecule type" value="Genomic_DNA"/>
</dbReference>
<proteinExistence type="predicted"/>
<name>A0A8J4LZ94_9CHLO</name>
<dbReference type="Proteomes" id="UP000722791">
    <property type="component" value="Unassembled WGS sequence"/>
</dbReference>
<protein>
    <recommendedName>
        <fullName evidence="5">SHSP domain-containing protein</fullName>
    </recommendedName>
</protein>
<comment type="caution">
    <text evidence="2">The sequence shown here is derived from an EMBL/GenBank/DDBJ whole genome shotgun (WGS) entry which is preliminary data.</text>
</comment>
<dbReference type="OrthoDB" id="538302at2759"/>
<evidence type="ECO:0000313" key="2">
    <source>
        <dbReference type="EMBL" id="GIM15590.1"/>
    </source>
</evidence>
<dbReference type="EMBL" id="BNCQ01000066">
    <property type="protein sequence ID" value="GIM15590.1"/>
    <property type="molecule type" value="Genomic_DNA"/>
</dbReference>
<organism evidence="2 3">
    <name type="scientific">Volvox reticuliferus</name>
    <dbReference type="NCBI Taxonomy" id="1737510"/>
    <lineage>
        <taxon>Eukaryota</taxon>
        <taxon>Viridiplantae</taxon>
        <taxon>Chlorophyta</taxon>
        <taxon>core chlorophytes</taxon>
        <taxon>Chlorophyceae</taxon>
        <taxon>CS clade</taxon>
        <taxon>Chlamydomonadales</taxon>
        <taxon>Volvocaceae</taxon>
        <taxon>Volvox</taxon>
    </lineage>
</organism>
<evidence type="ECO:0000313" key="3">
    <source>
        <dbReference type="Proteomes" id="UP000722791"/>
    </source>
</evidence>